<protein>
    <submittedName>
        <fullName evidence="1">Uncharacterized protein</fullName>
    </submittedName>
</protein>
<dbReference type="InterPro" id="IPR021223">
    <property type="entry name" value="AbiGi"/>
</dbReference>
<evidence type="ECO:0000313" key="1">
    <source>
        <dbReference type="EMBL" id="OGM10389.1"/>
    </source>
</evidence>
<accession>A0A1F7X6Q7</accession>
<proteinExistence type="predicted"/>
<reference evidence="1 2" key="1">
    <citation type="journal article" date="2016" name="Nat. Commun.">
        <title>Thousands of microbial genomes shed light on interconnected biogeochemical processes in an aquifer system.</title>
        <authorList>
            <person name="Anantharaman K."/>
            <person name="Brown C.T."/>
            <person name="Hug L.A."/>
            <person name="Sharon I."/>
            <person name="Castelle C.J."/>
            <person name="Probst A.J."/>
            <person name="Thomas B.C."/>
            <person name="Singh A."/>
            <person name="Wilkins M.J."/>
            <person name="Karaoz U."/>
            <person name="Brodie E.L."/>
            <person name="Williams K.H."/>
            <person name="Hubbard S.S."/>
            <person name="Banfield J.F."/>
        </authorList>
    </citation>
    <scope>NUCLEOTIDE SEQUENCE [LARGE SCALE GENOMIC DNA]</scope>
</reference>
<dbReference type="Proteomes" id="UP000176939">
    <property type="component" value="Unassembled WGS sequence"/>
</dbReference>
<dbReference type="EMBL" id="MGFQ01000015">
    <property type="protein sequence ID" value="OGM10389.1"/>
    <property type="molecule type" value="Genomic_DNA"/>
</dbReference>
<gene>
    <name evidence="1" type="ORF">A2Z67_01655</name>
</gene>
<organism evidence="1 2">
    <name type="scientific">Candidatus Woesebacteria bacterium RBG_13_36_22</name>
    <dbReference type="NCBI Taxonomy" id="1802478"/>
    <lineage>
        <taxon>Bacteria</taxon>
        <taxon>Candidatus Woeseibacteriota</taxon>
    </lineage>
</organism>
<dbReference type="Pfam" id="PF10899">
    <property type="entry name" value="AbiGi"/>
    <property type="match status" value="1"/>
</dbReference>
<comment type="caution">
    <text evidence="1">The sequence shown here is derived from an EMBL/GenBank/DDBJ whole genome shotgun (WGS) entry which is preliminary data.</text>
</comment>
<evidence type="ECO:0000313" key="2">
    <source>
        <dbReference type="Proteomes" id="UP000176939"/>
    </source>
</evidence>
<dbReference type="AlphaFoldDB" id="A0A1F7X6Q7"/>
<name>A0A1F7X6Q7_9BACT</name>
<sequence>MNYDYAIHSDFLIHWTGIDIDRVYDQQWYQSDKSETNKSCDVTGKYFKRLHDILQFGIWMTPENESTLCFNNTSINVPPTPRSCFTELKLSESRQHAQNYGRLGIGVKRPFVFNRLGRPVVYYGYHKDKIEDIFFEQCCKELTDKKFLNFYKPMNSSKVLTYDLYRESEWRILYFEELLTQQLIIDPRDPKNTKEYEYYNKLTPIEQSKLKYLIPLNNWFSMIIYPSHDVGNKAQHDSTIRHAIEEIKSRHDRGNKIESNNWPIELYLDACRNF</sequence>